<organism evidence="13">
    <name type="scientific">Oppiella nova</name>
    <dbReference type="NCBI Taxonomy" id="334625"/>
    <lineage>
        <taxon>Eukaryota</taxon>
        <taxon>Metazoa</taxon>
        <taxon>Ecdysozoa</taxon>
        <taxon>Arthropoda</taxon>
        <taxon>Chelicerata</taxon>
        <taxon>Arachnida</taxon>
        <taxon>Acari</taxon>
        <taxon>Acariformes</taxon>
        <taxon>Sarcoptiformes</taxon>
        <taxon>Oribatida</taxon>
        <taxon>Brachypylina</taxon>
        <taxon>Oppioidea</taxon>
        <taxon>Oppiidae</taxon>
        <taxon>Oppiella</taxon>
    </lineage>
</organism>
<protein>
    <recommendedName>
        <fullName evidence="11">Dynein light intermediate chain</fullName>
    </recommendedName>
</protein>
<dbReference type="OrthoDB" id="27603at2759"/>
<accession>A0A7R9QKF7</accession>
<keyword evidence="6 11" id="KW-0547">Nucleotide-binding</keyword>
<evidence type="ECO:0000256" key="7">
    <source>
        <dbReference type="ARBA" id="ARBA00022840"/>
    </source>
</evidence>
<proteinExistence type="inferred from homology"/>
<dbReference type="EMBL" id="OC918402">
    <property type="protein sequence ID" value="CAD7649340.1"/>
    <property type="molecule type" value="Genomic_DNA"/>
</dbReference>
<dbReference type="EMBL" id="CAJPVJ010003577">
    <property type="protein sequence ID" value="CAG2167740.1"/>
    <property type="molecule type" value="Genomic_DNA"/>
</dbReference>
<evidence type="ECO:0000256" key="6">
    <source>
        <dbReference type="ARBA" id="ARBA00022741"/>
    </source>
</evidence>
<evidence type="ECO:0000256" key="8">
    <source>
        <dbReference type="ARBA" id="ARBA00023017"/>
    </source>
</evidence>
<keyword evidence="5 11" id="KW-0493">Microtubule</keyword>
<dbReference type="PANTHER" id="PTHR12688">
    <property type="entry name" value="DYNEIN LIGHT INTERMEDIATE CHAIN"/>
    <property type="match status" value="1"/>
</dbReference>
<comment type="similarity">
    <text evidence="2 11">Belongs to the dynein light intermediate chain family.</text>
</comment>
<dbReference type="Gene3D" id="3.40.50.300">
    <property type="entry name" value="P-loop containing nucleotide triphosphate hydrolases"/>
    <property type="match status" value="1"/>
</dbReference>
<evidence type="ECO:0000313" key="14">
    <source>
        <dbReference type="Proteomes" id="UP000728032"/>
    </source>
</evidence>
<dbReference type="InterPro" id="IPR008467">
    <property type="entry name" value="Dynein1_light_intermed_chain"/>
</dbReference>
<dbReference type="Proteomes" id="UP000728032">
    <property type="component" value="Unassembled WGS sequence"/>
</dbReference>
<keyword evidence="9 11" id="KW-0505">Motor protein</keyword>
<evidence type="ECO:0000256" key="1">
    <source>
        <dbReference type="ARBA" id="ARBA00004245"/>
    </source>
</evidence>
<keyword evidence="8 11" id="KW-0243">Dynein</keyword>
<evidence type="ECO:0000256" key="9">
    <source>
        <dbReference type="ARBA" id="ARBA00023175"/>
    </source>
</evidence>
<evidence type="ECO:0000256" key="11">
    <source>
        <dbReference type="RuleBase" id="RU366047"/>
    </source>
</evidence>
<keyword evidence="10 11" id="KW-0206">Cytoskeleton</keyword>
<dbReference type="PANTHER" id="PTHR12688:SF0">
    <property type="entry name" value="DYNEIN LIGHT INTERMEDIATE CHAIN"/>
    <property type="match status" value="1"/>
</dbReference>
<dbReference type="GO" id="GO:0045504">
    <property type="term" value="F:dynein heavy chain binding"/>
    <property type="evidence" value="ECO:0007669"/>
    <property type="project" value="TreeGrafter"/>
</dbReference>
<comment type="subcellular location">
    <subcellularLocation>
        <location evidence="1 11">Cytoplasm</location>
        <location evidence="1 11">Cytoskeleton</location>
    </subcellularLocation>
</comment>
<name>A0A7R9QKF7_9ACAR</name>
<feature type="compositionally biased region" description="Polar residues" evidence="12">
    <location>
        <begin position="1"/>
        <end position="15"/>
    </location>
</feature>
<gene>
    <name evidence="13" type="ORF">ONB1V03_LOCUS7237</name>
</gene>
<feature type="region of interest" description="Disordered" evidence="12">
    <location>
        <begin position="1"/>
        <end position="25"/>
    </location>
</feature>
<dbReference type="GO" id="GO:0005868">
    <property type="term" value="C:cytoplasmic dynein complex"/>
    <property type="evidence" value="ECO:0007669"/>
    <property type="project" value="UniProtKB-UniRule"/>
</dbReference>
<dbReference type="SUPFAM" id="SSF52540">
    <property type="entry name" value="P-loop containing nucleoside triphosphate hydrolases"/>
    <property type="match status" value="1"/>
</dbReference>
<dbReference type="GO" id="GO:0005874">
    <property type="term" value="C:microtubule"/>
    <property type="evidence" value="ECO:0007669"/>
    <property type="project" value="UniProtKB-KW"/>
</dbReference>
<evidence type="ECO:0000256" key="12">
    <source>
        <dbReference type="SAM" id="MobiDB-lite"/>
    </source>
</evidence>
<dbReference type="InterPro" id="IPR022780">
    <property type="entry name" value="Dynein_light_int_chain"/>
</dbReference>
<evidence type="ECO:0000256" key="4">
    <source>
        <dbReference type="ARBA" id="ARBA00022490"/>
    </source>
</evidence>
<evidence type="ECO:0000256" key="10">
    <source>
        <dbReference type="ARBA" id="ARBA00023212"/>
    </source>
</evidence>
<dbReference type="AlphaFoldDB" id="A0A7R9QKF7"/>
<evidence type="ECO:0000313" key="13">
    <source>
        <dbReference type="EMBL" id="CAD7649340.1"/>
    </source>
</evidence>
<keyword evidence="4 11" id="KW-0963">Cytoplasm</keyword>
<keyword evidence="14" id="KW-1185">Reference proteome</keyword>
<dbReference type="GO" id="GO:0007018">
    <property type="term" value="P:microtubule-based movement"/>
    <property type="evidence" value="ECO:0007669"/>
    <property type="project" value="InterPro"/>
</dbReference>
<dbReference type="GO" id="GO:0005813">
    <property type="term" value="C:centrosome"/>
    <property type="evidence" value="ECO:0007669"/>
    <property type="project" value="TreeGrafter"/>
</dbReference>
<dbReference type="InterPro" id="IPR027417">
    <property type="entry name" value="P-loop_NTPase"/>
</dbReference>
<dbReference type="GO" id="GO:0005524">
    <property type="term" value="F:ATP binding"/>
    <property type="evidence" value="ECO:0007669"/>
    <property type="project" value="UniProtKB-KW"/>
</dbReference>
<reference evidence="13" key="1">
    <citation type="submission" date="2020-11" db="EMBL/GenBank/DDBJ databases">
        <authorList>
            <person name="Tran Van P."/>
        </authorList>
    </citation>
    <scope>NUCLEOTIDE SEQUENCE</scope>
</reference>
<dbReference type="Pfam" id="PF05783">
    <property type="entry name" value="DLIC"/>
    <property type="match status" value="1"/>
</dbReference>
<evidence type="ECO:0000256" key="3">
    <source>
        <dbReference type="ARBA" id="ARBA00022448"/>
    </source>
</evidence>
<keyword evidence="7 11" id="KW-0067">ATP-binding</keyword>
<dbReference type="GO" id="GO:0000226">
    <property type="term" value="P:microtubule cytoskeleton organization"/>
    <property type="evidence" value="ECO:0007669"/>
    <property type="project" value="TreeGrafter"/>
</dbReference>
<sequence length="394" mass="44512">MASINSIKNNHNSVGDNNDHHNSINDSEEQNIWSSILTQVQTSASNKLPSNKAIVVLGDNDSGKTSLIAKMQGNEDTRKGSGLEYHHLLVRDEYRDEQTQCGVWILDGNCSWNSQLLKFAINEHTIPDTTILLTASMTKPWDIINSLEKWTKVLEEHILKLNLQTEVLHNYQQQILKRYLEYISPGDEIEGLVNTPVKLRSNSDLDAAFKASITSNSVNSPLPEGVLTHNLGLDVIVVITKTDFMSTLEKDFDYKEESFDFIQQAIRKFCLKFGASLLYVSVKVNKNCDLLYKYLVHRIYGLKFKTPALVVEKDAVFIPTGWDNEKKIAILYENIQSVSPDDDYNDVIVGPAGTKCSLQCLFKKKWKCVPKTIRCFSSKCSPNSTNKLPSEQML</sequence>
<comment type="subunit">
    <text evidence="11">Homodimer. The cytoplasmic dynein 1 complex consists of two catalytic heavy chains (HCs) and a number of non-catalytic subunits presented by intermediate chains (ICs).</text>
</comment>
<comment type="function">
    <text evidence="11">Acts as one of several non-catalytic accessory components of the cytoplasmic dynein 1 complex that are thought to be involved in linking dynein to cargos and to adapter proteins that regulate dynein function. Cytoplasmic dynein 1 acts as a motor for the intracellular retrograde motility of vesicles and organelles along microtubules. May play a role in binding dynein to membranous organelles or chromosomes.</text>
</comment>
<evidence type="ECO:0000256" key="5">
    <source>
        <dbReference type="ARBA" id="ARBA00022701"/>
    </source>
</evidence>
<evidence type="ECO:0000256" key="2">
    <source>
        <dbReference type="ARBA" id="ARBA00006831"/>
    </source>
</evidence>
<keyword evidence="3 11" id="KW-0813">Transport</keyword>